<dbReference type="PROSITE" id="PS01035">
    <property type="entry name" value="PTS_EIIB_TYPE_1_CYS"/>
    <property type="match status" value="1"/>
</dbReference>
<dbReference type="PANTHER" id="PTHR30009">
    <property type="entry name" value="CYTOCHROME C-TYPE SYNTHESIS PROTEIN AND PTS TRANSMEMBRANE COMPONENT"/>
    <property type="match status" value="1"/>
</dbReference>
<dbReference type="PROSITE" id="PS51103">
    <property type="entry name" value="PTS_EIIC_TYPE_1"/>
    <property type="match status" value="1"/>
</dbReference>
<dbReference type="EMBL" id="CP024962">
    <property type="protein sequence ID" value="ATZ16225.1"/>
    <property type="molecule type" value="Genomic_DNA"/>
</dbReference>
<dbReference type="InterPro" id="IPR001996">
    <property type="entry name" value="PTS_IIB_1"/>
</dbReference>
<dbReference type="InterPro" id="IPR003352">
    <property type="entry name" value="PTS_EIIC"/>
</dbReference>
<keyword evidence="12" id="KW-1185">Reference proteome</keyword>
<evidence type="ECO:0000256" key="2">
    <source>
        <dbReference type="ARBA" id="ARBA00022448"/>
    </source>
</evidence>
<dbReference type="NCBIfam" id="TIGR00826">
    <property type="entry name" value="EIIB_glc"/>
    <property type="match status" value="1"/>
</dbReference>
<dbReference type="AlphaFoldDB" id="A0A2K8NQU8"/>
<dbReference type="InterPro" id="IPR018113">
    <property type="entry name" value="PTrfase_EIIB_Cys"/>
</dbReference>
<keyword evidence="3" id="KW-1003">Cell membrane</keyword>
<dbReference type="PANTHER" id="PTHR30009:SF4">
    <property type="entry name" value="PTS SYSTEM N-ACETYLGLUCOSAMINE-SPECIFIC EIICBA COMPONENT"/>
    <property type="match status" value="1"/>
</dbReference>
<keyword evidence="8" id="KW-0418">Kinase</keyword>
<dbReference type="CDD" id="cd00212">
    <property type="entry name" value="PTS_IIB_glc"/>
    <property type="match status" value="1"/>
</dbReference>
<dbReference type="Gene3D" id="3.30.1360.60">
    <property type="entry name" value="Glucose permease domain IIB"/>
    <property type="match status" value="1"/>
</dbReference>
<dbReference type="GO" id="GO:0009401">
    <property type="term" value="P:phosphoenolpyruvate-dependent sugar phosphotransferase system"/>
    <property type="evidence" value="ECO:0007669"/>
    <property type="project" value="UniProtKB-KW"/>
</dbReference>
<dbReference type="KEGG" id="efr:EFREU_v1c01980"/>
<dbReference type="SUPFAM" id="SSF55604">
    <property type="entry name" value="Glucose permease domain IIB"/>
    <property type="match status" value="1"/>
</dbReference>
<dbReference type="RefSeq" id="WP_198507960.1">
    <property type="nucleotide sequence ID" value="NZ_CP024962.1"/>
</dbReference>
<keyword evidence="9" id="KW-1133">Transmembrane helix</keyword>
<accession>A0A2K8NQU8</accession>
<dbReference type="InterPro" id="IPR050429">
    <property type="entry name" value="PTS_Glucose_EIICBA"/>
</dbReference>
<keyword evidence="2" id="KW-0813">Transport</keyword>
<dbReference type="GO" id="GO:0015764">
    <property type="term" value="P:N-acetylglucosamine transport"/>
    <property type="evidence" value="ECO:0007669"/>
    <property type="project" value="TreeGrafter"/>
</dbReference>
<dbReference type="Proteomes" id="UP000232222">
    <property type="component" value="Chromosome"/>
</dbReference>
<dbReference type="GO" id="GO:0005886">
    <property type="term" value="C:plasma membrane"/>
    <property type="evidence" value="ECO:0007669"/>
    <property type="project" value="UniProtKB-SubCell"/>
</dbReference>
<evidence type="ECO:0000313" key="11">
    <source>
        <dbReference type="EMBL" id="ATZ16225.1"/>
    </source>
</evidence>
<keyword evidence="5" id="KW-0808">Transferase</keyword>
<evidence type="ECO:0000256" key="10">
    <source>
        <dbReference type="ARBA" id="ARBA00023136"/>
    </source>
</evidence>
<dbReference type="PROSITE" id="PS51098">
    <property type="entry name" value="PTS_EIIB_TYPE_1"/>
    <property type="match status" value="1"/>
</dbReference>
<reference evidence="11 12" key="1">
    <citation type="submission" date="2017-11" db="EMBL/GenBank/DDBJ databases">
        <title>Genome sequence of Entomoplasma freundtii BARC 318 (ATCC 51999).</title>
        <authorList>
            <person name="Lo W.-S."/>
            <person name="Gasparich G.E."/>
            <person name="Kuo C.-H."/>
        </authorList>
    </citation>
    <scope>NUCLEOTIDE SEQUENCE [LARGE SCALE GENOMIC DNA]</scope>
    <source>
        <strain evidence="11 12">BARC 318</strain>
    </source>
</reference>
<dbReference type="GO" id="GO:0008982">
    <property type="term" value="F:protein-N(PI)-phosphohistidine-sugar phosphotransferase activity"/>
    <property type="evidence" value="ECO:0007669"/>
    <property type="project" value="InterPro"/>
</dbReference>
<organism evidence="11 12">
    <name type="scientific">Entomoplasma freundtii</name>
    <dbReference type="NCBI Taxonomy" id="74700"/>
    <lineage>
        <taxon>Bacteria</taxon>
        <taxon>Bacillati</taxon>
        <taxon>Mycoplasmatota</taxon>
        <taxon>Mollicutes</taxon>
        <taxon>Entomoplasmatales</taxon>
        <taxon>Entomoplasmataceae</taxon>
        <taxon>Entomoplasma</taxon>
    </lineage>
</organism>
<evidence type="ECO:0000256" key="7">
    <source>
        <dbReference type="ARBA" id="ARBA00022692"/>
    </source>
</evidence>
<dbReference type="InterPro" id="IPR036878">
    <property type="entry name" value="Glu_permease_IIB"/>
</dbReference>
<evidence type="ECO:0000256" key="6">
    <source>
        <dbReference type="ARBA" id="ARBA00022683"/>
    </source>
</evidence>
<dbReference type="GO" id="GO:0016301">
    <property type="term" value="F:kinase activity"/>
    <property type="evidence" value="ECO:0007669"/>
    <property type="project" value="UniProtKB-KW"/>
</dbReference>
<keyword evidence="6" id="KW-0598">Phosphotransferase system</keyword>
<evidence type="ECO:0000256" key="4">
    <source>
        <dbReference type="ARBA" id="ARBA00022597"/>
    </source>
</evidence>
<evidence type="ECO:0000256" key="8">
    <source>
        <dbReference type="ARBA" id="ARBA00022777"/>
    </source>
</evidence>
<evidence type="ECO:0000313" key="12">
    <source>
        <dbReference type="Proteomes" id="UP000232222"/>
    </source>
</evidence>
<evidence type="ECO:0000256" key="3">
    <source>
        <dbReference type="ARBA" id="ARBA00022475"/>
    </source>
</evidence>
<gene>
    <name evidence="11" type="primary">nagE</name>
    <name evidence="11" type="ORF">EFREU_v1c01980</name>
</gene>
<comment type="subcellular location">
    <subcellularLocation>
        <location evidence="1">Cell membrane</location>
        <topology evidence="1">Multi-pass membrane protein</topology>
    </subcellularLocation>
</comment>
<evidence type="ECO:0000256" key="1">
    <source>
        <dbReference type="ARBA" id="ARBA00004651"/>
    </source>
</evidence>
<dbReference type="GO" id="GO:0090563">
    <property type="term" value="F:protein-phosphocysteine-sugar phosphotransferase activity"/>
    <property type="evidence" value="ECO:0007669"/>
    <property type="project" value="TreeGrafter"/>
</dbReference>
<dbReference type="Pfam" id="PF02378">
    <property type="entry name" value="PTS_EIIC"/>
    <property type="match status" value="1"/>
</dbReference>
<keyword evidence="7" id="KW-0812">Transmembrane</keyword>
<protein>
    <submittedName>
        <fullName evidence="11">PTS system, N-acetylglucosamine-specific IIBC component</fullName>
    </submittedName>
</protein>
<keyword evidence="4" id="KW-0762">Sugar transport</keyword>
<evidence type="ECO:0000256" key="9">
    <source>
        <dbReference type="ARBA" id="ARBA00022989"/>
    </source>
</evidence>
<evidence type="ECO:0000256" key="5">
    <source>
        <dbReference type="ARBA" id="ARBA00022679"/>
    </source>
</evidence>
<proteinExistence type="predicted"/>
<keyword evidence="10" id="KW-0472">Membrane</keyword>
<dbReference type="InterPro" id="IPR013013">
    <property type="entry name" value="PTS_EIIC_1"/>
</dbReference>
<dbReference type="Pfam" id="PF00367">
    <property type="entry name" value="PTS_EIIB"/>
    <property type="match status" value="1"/>
</dbReference>
<name>A0A2K8NQU8_9MOLU</name>
<sequence length="658" mass="72655">MKNSLNKEQSSLQKFHVKPFSKEGHKKFWSDTLLKLQNLGKALLYPIAILPFAALLNRFGALAISLNPIAEDGTRNAGNWIGFIIQTPGKIVFDNLALFFAIGTAFGLSKDNRGEAALVGAVLYFALTGFLAENGLASLFYKNVLQMEYYVQDADGNYHLIKGLSQLFYVPTYGKILVPGAETETLEKIGGQFILNIGVVGGITAGCFTAWLYNKYRDIKLPMYLSFFGGRRFVPMVVMLISLPLAFIFAIIWPWIQFGLVKLGQTLSSGDAWAVPGAFIYALVNRFTQPFGLHHIINTFLWFQLPVQGPILDPMTGKMVLGADVIPPEVWESAGTELMKHLNEIAGSWKNLPNGGITGDNFKDYFTYRPNLVSDVILSMGNGTYAVFGDINAFQQSLLSGNFQTGYFPMYWGGLPGAALAMIMASKKENRKQVTAFLGGVAVVALLTGIDEPIVFAFIFVGPILWVYNAVFCAIFASIAVAMHMHIGFGFSGGLIDYIISFPTSWGMSKFEGLANGNAYGVLSNPLWMLLLAALMFPLYYYSFYFTIKKMDIKTPGRDDQPTNIQAMSNKTDQKSGDKYSIMANEIIRLVGEENIVKVDNCATRLRLTVKDNKIGSDQEYKNLGAYGVKRLGDEALQIIIGTDVEHVANKVHEITNK</sequence>